<gene>
    <name evidence="2" type="ORF">IAA67_05665</name>
</gene>
<protein>
    <submittedName>
        <fullName evidence="2">Type II toxin-antitoxin system RelE/ParE family toxin</fullName>
    </submittedName>
</protein>
<evidence type="ECO:0000313" key="3">
    <source>
        <dbReference type="Proteomes" id="UP000886874"/>
    </source>
</evidence>
<dbReference type="Gene3D" id="3.30.2310.20">
    <property type="entry name" value="RelE-like"/>
    <property type="match status" value="1"/>
</dbReference>
<dbReference type="SUPFAM" id="SSF143011">
    <property type="entry name" value="RelE-like"/>
    <property type="match status" value="1"/>
</dbReference>
<reference evidence="2" key="2">
    <citation type="journal article" date="2021" name="PeerJ">
        <title>Extensive microbial diversity within the chicken gut microbiome revealed by metagenomics and culture.</title>
        <authorList>
            <person name="Gilroy R."/>
            <person name="Ravi A."/>
            <person name="Getino M."/>
            <person name="Pursley I."/>
            <person name="Horton D.L."/>
            <person name="Alikhan N.F."/>
            <person name="Baker D."/>
            <person name="Gharbi K."/>
            <person name="Hall N."/>
            <person name="Watson M."/>
            <person name="Adriaenssens E.M."/>
            <person name="Foster-Nyarko E."/>
            <person name="Jarju S."/>
            <person name="Secka A."/>
            <person name="Antonio M."/>
            <person name="Oren A."/>
            <person name="Chaudhuri R.R."/>
            <person name="La Ragione R."/>
            <person name="Hildebrand F."/>
            <person name="Pallen M.J."/>
        </authorList>
    </citation>
    <scope>NUCLEOTIDE SEQUENCE</scope>
    <source>
        <strain evidence="2">ChiSjej2B20-13462</strain>
    </source>
</reference>
<evidence type="ECO:0000313" key="2">
    <source>
        <dbReference type="EMBL" id="HIQ69795.1"/>
    </source>
</evidence>
<evidence type="ECO:0000256" key="1">
    <source>
        <dbReference type="ARBA" id="ARBA00022649"/>
    </source>
</evidence>
<dbReference type="InterPro" id="IPR007712">
    <property type="entry name" value="RelE/ParE_toxin"/>
</dbReference>
<dbReference type="PANTHER" id="PTHR38813:SF1">
    <property type="entry name" value="TOXIN RELE1-RELATED"/>
    <property type="match status" value="1"/>
</dbReference>
<proteinExistence type="predicted"/>
<sequence length="86" mass="9962">MLIRYSRDALKFLQKLDKKSVERIRIAIAGLTRQPPVGDIKAMQGSRDARLRLRVGSWRIIFKYGTEGEIQILFILEIGNRGDIYK</sequence>
<dbReference type="Pfam" id="PF05016">
    <property type="entry name" value="ParE_toxin"/>
    <property type="match status" value="1"/>
</dbReference>
<dbReference type="InterPro" id="IPR052747">
    <property type="entry name" value="TA_system_RelE_toxin"/>
</dbReference>
<comment type="caution">
    <text evidence="2">The sequence shown here is derived from an EMBL/GenBank/DDBJ whole genome shotgun (WGS) entry which is preliminary data.</text>
</comment>
<name>A0A9D0Z8C5_9FIRM</name>
<dbReference type="InterPro" id="IPR035093">
    <property type="entry name" value="RelE/ParE_toxin_dom_sf"/>
</dbReference>
<accession>A0A9D0Z8C5</accession>
<reference evidence="2" key="1">
    <citation type="submission" date="2020-10" db="EMBL/GenBank/DDBJ databases">
        <authorList>
            <person name="Gilroy R."/>
        </authorList>
    </citation>
    <scope>NUCLEOTIDE SEQUENCE</scope>
    <source>
        <strain evidence="2">ChiSjej2B20-13462</strain>
    </source>
</reference>
<keyword evidence="1" id="KW-1277">Toxin-antitoxin system</keyword>
<organism evidence="2 3">
    <name type="scientific">Candidatus Avoscillospira stercorigallinarum</name>
    <dbReference type="NCBI Taxonomy" id="2840708"/>
    <lineage>
        <taxon>Bacteria</taxon>
        <taxon>Bacillati</taxon>
        <taxon>Bacillota</taxon>
        <taxon>Clostridia</taxon>
        <taxon>Eubacteriales</taxon>
        <taxon>Oscillospiraceae</taxon>
        <taxon>Oscillospiraceae incertae sedis</taxon>
        <taxon>Candidatus Avoscillospira</taxon>
    </lineage>
</organism>
<dbReference type="AlphaFoldDB" id="A0A9D0Z8C5"/>
<dbReference type="Proteomes" id="UP000886874">
    <property type="component" value="Unassembled WGS sequence"/>
</dbReference>
<dbReference type="PANTHER" id="PTHR38813">
    <property type="match status" value="1"/>
</dbReference>
<dbReference type="EMBL" id="DVFN01000085">
    <property type="protein sequence ID" value="HIQ69795.1"/>
    <property type="molecule type" value="Genomic_DNA"/>
</dbReference>